<evidence type="ECO:0000313" key="2">
    <source>
        <dbReference type="EMBL" id="OGE99087.1"/>
    </source>
</evidence>
<feature type="transmembrane region" description="Helical" evidence="1">
    <location>
        <begin position="186"/>
        <end position="207"/>
    </location>
</feature>
<feature type="transmembrane region" description="Helical" evidence="1">
    <location>
        <begin position="219"/>
        <end position="237"/>
    </location>
</feature>
<name>A0A1F5QAD1_9BACT</name>
<sequence length="299" mass="34434">MKHVVHPKNHKLIIVAVATLASFFGLQAISKSLESYQLGHFLWISLVGYAFLVFWQSVVFDLHLRPTKTLRAWKKTVIHGIRSRFAYLSADNHGVHYYNFLVLPGIIYWSAVVLLFLNPFETGIKQVVILASSAALTIAYWYMKTVFYEHKNTHRNVRQIIFLTKLFASYASFTAVFGLVRYFGAGAISFAMAVFALTYVLIHQAFYQHHYIRHNTVKLILIGGLVTAEFAAMIFSIWNVNYFSGALAISAVYNAIWGLMQHKFIENNLRRELIYEYFAVLFLILVLVFSTTNFSERIY</sequence>
<keyword evidence="1" id="KW-0472">Membrane</keyword>
<keyword evidence="1" id="KW-1133">Transmembrane helix</keyword>
<dbReference type="Proteomes" id="UP000177235">
    <property type="component" value="Unassembled WGS sequence"/>
</dbReference>
<protein>
    <submittedName>
        <fullName evidence="2">Uncharacterized protein</fullName>
    </submittedName>
</protein>
<dbReference type="AlphaFoldDB" id="A0A1F5QAD1"/>
<comment type="caution">
    <text evidence="2">The sequence shown here is derived from an EMBL/GenBank/DDBJ whole genome shotgun (WGS) entry which is preliminary data.</text>
</comment>
<feature type="transmembrane region" description="Helical" evidence="1">
    <location>
        <begin position="97"/>
        <end position="117"/>
    </location>
</feature>
<feature type="transmembrane region" description="Helical" evidence="1">
    <location>
        <begin position="41"/>
        <end position="64"/>
    </location>
</feature>
<feature type="transmembrane region" description="Helical" evidence="1">
    <location>
        <begin position="243"/>
        <end position="261"/>
    </location>
</feature>
<accession>A0A1F5QAD1</accession>
<dbReference type="EMBL" id="MFFF01000022">
    <property type="protein sequence ID" value="OGE99087.1"/>
    <property type="molecule type" value="Genomic_DNA"/>
</dbReference>
<reference evidence="2 3" key="1">
    <citation type="journal article" date="2016" name="Nat. Commun.">
        <title>Thousands of microbial genomes shed light on interconnected biogeochemical processes in an aquifer system.</title>
        <authorList>
            <person name="Anantharaman K."/>
            <person name="Brown C.T."/>
            <person name="Hug L.A."/>
            <person name="Sharon I."/>
            <person name="Castelle C.J."/>
            <person name="Probst A.J."/>
            <person name="Thomas B.C."/>
            <person name="Singh A."/>
            <person name="Wilkins M.J."/>
            <person name="Karaoz U."/>
            <person name="Brodie E.L."/>
            <person name="Williams K.H."/>
            <person name="Hubbard S.S."/>
            <person name="Banfield J.F."/>
        </authorList>
    </citation>
    <scope>NUCLEOTIDE SEQUENCE [LARGE SCALE GENOMIC DNA]</scope>
</reference>
<organism evidence="2 3">
    <name type="scientific">Candidatus Doudnabacteria bacterium RIFCSPLOWO2_02_FULL_48_13</name>
    <dbReference type="NCBI Taxonomy" id="1817845"/>
    <lineage>
        <taxon>Bacteria</taxon>
        <taxon>Candidatus Doudnaibacteriota</taxon>
    </lineage>
</organism>
<evidence type="ECO:0000256" key="1">
    <source>
        <dbReference type="SAM" id="Phobius"/>
    </source>
</evidence>
<keyword evidence="1" id="KW-0812">Transmembrane</keyword>
<evidence type="ECO:0000313" key="3">
    <source>
        <dbReference type="Proteomes" id="UP000177235"/>
    </source>
</evidence>
<proteinExistence type="predicted"/>
<feature type="transmembrane region" description="Helical" evidence="1">
    <location>
        <begin position="123"/>
        <end position="142"/>
    </location>
</feature>
<feature type="transmembrane region" description="Helical" evidence="1">
    <location>
        <begin position="162"/>
        <end position="180"/>
    </location>
</feature>
<feature type="transmembrane region" description="Helical" evidence="1">
    <location>
        <begin position="12"/>
        <end position="29"/>
    </location>
</feature>
<gene>
    <name evidence="2" type="ORF">A3J05_01495</name>
</gene>
<feature type="transmembrane region" description="Helical" evidence="1">
    <location>
        <begin position="273"/>
        <end position="294"/>
    </location>
</feature>